<evidence type="ECO:0000313" key="9">
    <source>
        <dbReference type="Proteomes" id="UP001208570"/>
    </source>
</evidence>
<dbReference type="InterPro" id="IPR013563">
    <property type="entry name" value="Oligopep_ABC_C"/>
</dbReference>
<protein>
    <recommendedName>
        <fullName evidence="7">ABC transporter domain-containing protein</fullName>
    </recommendedName>
</protein>
<dbReference type="Gene3D" id="3.40.50.300">
    <property type="entry name" value="P-loop containing nucleotide triphosphate hydrolases"/>
    <property type="match status" value="2"/>
</dbReference>
<dbReference type="SMART" id="SM00382">
    <property type="entry name" value="AAA"/>
    <property type="match status" value="1"/>
</dbReference>
<dbReference type="Proteomes" id="UP001208570">
    <property type="component" value="Unassembled WGS sequence"/>
</dbReference>
<dbReference type="InterPro" id="IPR050388">
    <property type="entry name" value="ABC_Ni/Peptide_Import"/>
</dbReference>
<evidence type="ECO:0000256" key="3">
    <source>
        <dbReference type="ARBA" id="ARBA00022475"/>
    </source>
</evidence>
<sequence>MNPLLSVRNLGIEIHRGQMQKQQVVQDITFEVYEKEIFGVVGESGSGKTLTALSLLALLPPAAKITSGSIQFKNKDVLPYQEKVIRELRGKEISYIFQEPGRSFDPLHTIGSTMSETFRRIYPMEKQDLLTQKSIKILQDLHISHAERRLKNYPHQFSGGMLQRVMIALALIQNPQLIIADEPTTSLDVTIQAEVIRLLIELQKKRRKDLRKFRLLARYISQDPARSLDPRMTVEKILYSGIRYTSLWVNQKNAYQRAVRALELVELDSHMLSRYPVEFSGGQRQRIAIARALITEPEVLICDEIVSSLDMPIRKKILDLILRLKSLYHLSILFISHDLSTVSYVCDRIGVLYKGRLLEEARVKDLMQNPIHPYTQRLYRAIPKLEKNVFIQDLPPLQEVSDMPMREMAPEHFVAN</sequence>
<evidence type="ECO:0000256" key="5">
    <source>
        <dbReference type="ARBA" id="ARBA00022840"/>
    </source>
</evidence>
<dbReference type="InterPro" id="IPR003593">
    <property type="entry name" value="AAA+_ATPase"/>
</dbReference>
<organism evidence="8 9">
    <name type="scientific">Paralvinella palmiformis</name>
    <dbReference type="NCBI Taxonomy" id="53620"/>
    <lineage>
        <taxon>Eukaryota</taxon>
        <taxon>Metazoa</taxon>
        <taxon>Spiralia</taxon>
        <taxon>Lophotrochozoa</taxon>
        <taxon>Annelida</taxon>
        <taxon>Polychaeta</taxon>
        <taxon>Sedentaria</taxon>
        <taxon>Canalipalpata</taxon>
        <taxon>Terebellida</taxon>
        <taxon>Terebelliformia</taxon>
        <taxon>Alvinellidae</taxon>
        <taxon>Paralvinella</taxon>
    </lineage>
</organism>
<keyword evidence="3" id="KW-1003">Cell membrane</keyword>
<name>A0AAD9MVD0_9ANNE</name>
<evidence type="ECO:0000259" key="7">
    <source>
        <dbReference type="PROSITE" id="PS50893"/>
    </source>
</evidence>
<dbReference type="CDD" id="cd03257">
    <property type="entry name" value="ABC_NikE_OppD_transporters"/>
    <property type="match status" value="1"/>
</dbReference>
<feature type="domain" description="ABC transporter" evidence="7">
    <location>
        <begin position="7"/>
        <end position="379"/>
    </location>
</feature>
<evidence type="ECO:0000256" key="4">
    <source>
        <dbReference type="ARBA" id="ARBA00022741"/>
    </source>
</evidence>
<dbReference type="PANTHER" id="PTHR43297">
    <property type="entry name" value="OLIGOPEPTIDE TRANSPORT ATP-BINDING PROTEIN APPD"/>
    <property type="match status" value="1"/>
</dbReference>
<keyword evidence="2" id="KW-0813">Transport</keyword>
<dbReference type="SUPFAM" id="SSF52540">
    <property type="entry name" value="P-loop containing nucleoside triphosphate hydrolases"/>
    <property type="match status" value="2"/>
</dbReference>
<dbReference type="EMBL" id="JAODUP010000583">
    <property type="protein sequence ID" value="KAK2146815.1"/>
    <property type="molecule type" value="Genomic_DNA"/>
</dbReference>
<reference evidence="8" key="1">
    <citation type="journal article" date="2023" name="Mol. Biol. Evol.">
        <title>Third-Generation Sequencing Reveals the Adaptive Role of the Epigenome in Three Deep-Sea Polychaetes.</title>
        <authorList>
            <person name="Perez M."/>
            <person name="Aroh O."/>
            <person name="Sun Y."/>
            <person name="Lan Y."/>
            <person name="Juniper S.K."/>
            <person name="Young C.R."/>
            <person name="Angers B."/>
            <person name="Qian P.Y."/>
        </authorList>
    </citation>
    <scope>NUCLEOTIDE SEQUENCE</scope>
    <source>
        <strain evidence="8">P08H-3</strain>
    </source>
</reference>
<dbReference type="GO" id="GO:0005886">
    <property type="term" value="C:plasma membrane"/>
    <property type="evidence" value="ECO:0007669"/>
    <property type="project" value="UniProtKB-SubCell"/>
</dbReference>
<evidence type="ECO:0000256" key="1">
    <source>
        <dbReference type="ARBA" id="ARBA00004202"/>
    </source>
</evidence>
<dbReference type="PROSITE" id="PS00211">
    <property type="entry name" value="ABC_TRANSPORTER_1"/>
    <property type="match status" value="2"/>
</dbReference>
<keyword evidence="9" id="KW-1185">Reference proteome</keyword>
<comment type="caution">
    <text evidence="8">The sequence shown here is derived from an EMBL/GenBank/DDBJ whole genome shotgun (WGS) entry which is preliminary data.</text>
</comment>
<dbReference type="Pfam" id="PF08352">
    <property type="entry name" value="oligo_HPY"/>
    <property type="match status" value="1"/>
</dbReference>
<accession>A0AAD9MVD0</accession>
<dbReference type="GO" id="GO:0016887">
    <property type="term" value="F:ATP hydrolysis activity"/>
    <property type="evidence" value="ECO:0007669"/>
    <property type="project" value="InterPro"/>
</dbReference>
<evidence type="ECO:0000256" key="6">
    <source>
        <dbReference type="ARBA" id="ARBA00023136"/>
    </source>
</evidence>
<keyword evidence="5" id="KW-0067">ATP-binding</keyword>
<dbReference type="PROSITE" id="PS50893">
    <property type="entry name" value="ABC_TRANSPORTER_2"/>
    <property type="match status" value="1"/>
</dbReference>
<gene>
    <name evidence="8" type="ORF">LSH36_583g02035</name>
</gene>
<dbReference type="AlphaFoldDB" id="A0AAD9MVD0"/>
<dbReference type="InterPro" id="IPR017871">
    <property type="entry name" value="ABC_transporter-like_CS"/>
</dbReference>
<comment type="subcellular location">
    <subcellularLocation>
        <location evidence="1">Cell membrane</location>
        <topology evidence="1">Peripheral membrane protein</topology>
    </subcellularLocation>
</comment>
<dbReference type="InterPro" id="IPR027417">
    <property type="entry name" value="P-loop_NTPase"/>
</dbReference>
<dbReference type="InterPro" id="IPR003439">
    <property type="entry name" value="ABC_transporter-like_ATP-bd"/>
</dbReference>
<dbReference type="PANTHER" id="PTHR43297:SF2">
    <property type="entry name" value="DIPEPTIDE TRANSPORT ATP-BINDING PROTEIN DPPD"/>
    <property type="match status" value="1"/>
</dbReference>
<dbReference type="Pfam" id="PF00005">
    <property type="entry name" value="ABC_tran"/>
    <property type="match status" value="2"/>
</dbReference>
<dbReference type="GO" id="GO:0005524">
    <property type="term" value="F:ATP binding"/>
    <property type="evidence" value="ECO:0007669"/>
    <property type="project" value="UniProtKB-KW"/>
</dbReference>
<evidence type="ECO:0000256" key="2">
    <source>
        <dbReference type="ARBA" id="ARBA00022448"/>
    </source>
</evidence>
<dbReference type="GO" id="GO:0015833">
    <property type="term" value="P:peptide transport"/>
    <property type="evidence" value="ECO:0007669"/>
    <property type="project" value="InterPro"/>
</dbReference>
<proteinExistence type="predicted"/>
<keyword evidence="4" id="KW-0547">Nucleotide-binding</keyword>
<evidence type="ECO:0000313" key="8">
    <source>
        <dbReference type="EMBL" id="KAK2146815.1"/>
    </source>
</evidence>
<keyword evidence="6" id="KW-0472">Membrane</keyword>